<gene>
    <name evidence="1" type="ORF">FDY93_10760</name>
</gene>
<dbReference type="EMBL" id="VANI01000010">
    <property type="protein sequence ID" value="TLM77397.1"/>
    <property type="molecule type" value="Genomic_DNA"/>
</dbReference>
<reference evidence="1 2" key="1">
    <citation type="submission" date="2019-05" db="EMBL/GenBank/DDBJ databases">
        <title>Microbulbifer harenosus sp. nov., an alginate-degrading bacterium isolated from coastal sand.</title>
        <authorList>
            <person name="Huang H."/>
            <person name="Mo K."/>
            <person name="Bao S."/>
        </authorList>
    </citation>
    <scope>NUCLEOTIDE SEQUENCE [LARGE SCALE GENOMIC DNA]</scope>
    <source>
        <strain evidence="1 2">HB161719</strain>
    </source>
</reference>
<dbReference type="RefSeq" id="WP_138235737.1">
    <property type="nucleotide sequence ID" value="NZ_CP185860.1"/>
</dbReference>
<name>A0ABY2UHQ1_9GAMM</name>
<sequence length="130" mass="14598">MSWNKKNMAAGAAWGILAHHDLAQINQELTPFTSAGTYSLAMLRYYNPHASDLHQDIKAVNLADKFTAYLFQFYRPGFENLPAGEDRVSRLKALETKLAELFKAPEGKTLNDLAELLDEHLVFADELETA</sequence>
<evidence type="ECO:0000313" key="1">
    <source>
        <dbReference type="EMBL" id="TLM77397.1"/>
    </source>
</evidence>
<proteinExistence type="predicted"/>
<dbReference type="Proteomes" id="UP000306791">
    <property type="component" value="Unassembled WGS sequence"/>
</dbReference>
<organism evidence="1 2">
    <name type="scientific">Microbulbifer harenosus</name>
    <dbReference type="NCBI Taxonomy" id="2576840"/>
    <lineage>
        <taxon>Bacteria</taxon>
        <taxon>Pseudomonadati</taxon>
        <taxon>Pseudomonadota</taxon>
        <taxon>Gammaproteobacteria</taxon>
        <taxon>Cellvibrionales</taxon>
        <taxon>Microbulbiferaceae</taxon>
        <taxon>Microbulbifer</taxon>
    </lineage>
</organism>
<keyword evidence="2" id="KW-1185">Reference proteome</keyword>
<protein>
    <submittedName>
        <fullName evidence="1">Uncharacterized protein</fullName>
    </submittedName>
</protein>
<accession>A0ABY2UHQ1</accession>
<evidence type="ECO:0000313" key="2">
    <source>
        <dbReference type="Proteomes" id="UP000306791"/>
    </source>
</evidence>
<comment type="caution">
    <text evidence="1">The sequence shown here is derived from an EMBL/GenBank/DDBJ whole genome shotgun (WGS) entry which is preliminary data.</text>
</comment>